<dbReference type="InterPro" id="IPR036877">
    <property type="entry name" value="SUI1_dom_sf"/>
</dbReference>
<dbReference type="Gene3D" id="3.10.400.20">
    <property type="match status" value="1"/>
</dbReference>
<feature type="domain" description="eIF2D winged helix" evidence="2">
    <location>
        <begin position="272"/>
        <end position="339"/>
    </location>
</feature>
<evidence type="ECO:0000256" key="1">
    <source>
        <dbReference type="SAM" id="MobiDB-lite"/>
    </source>
</evidence>
<evidence type="ECO:0000259" key="3">
    <source>
        <dbReference type="Pfam" id="PF26292"/>
    </source>
</evidence>
<dbReference type="GO" id="GO:0003743">
    <property type="term" value="F:translation initiation factor activity"/>
    <property type="evidence" value="ECO:0007669"/>
    <property type="project" value="InterPro"/>
</dbReference>
<organism evidence="4">
    <name type="scientific">Chrysotila carterae</name>
    <name type="common">Marine alga</name>
    <name type="synonym">Syracosphaera carterae</name>
    <dbReference type="NCBI Taxonomy" id="13221"/>
    <lineage>
        <taxon>Eukaryota</taxon>
        <taxon>Haptista</taxon>
        <taxon>Haptophyta</taxon>
        <taxon>Prymnesiophyceae</taxon>
        <taxon>Isochrysidales</taxon>
        <taxon>Isochrysidaceae</taxon>
        <taxon>Chrysotila</taxon>
    </lineage>
</organism>
<dbReference type="GO" id="GO:0001731">
    <property type="term" value="P:formation of translation preinitiation complex"/>
    <property type="evidence" value="ECO:0007669"/>
    <property type="project" value="InterPro"/>
</dbReference>
<gene>
    <name evidence="4" type="ORF">PCAR00345_LOCUS29960</name>
</gene>
<dbReference type="Pfam" id="PF26292">
    <property type="entry name" value="PUA_elF2D"/>
    <property type="match status" value="1"/>
</dbReference>
<dbReference type="PANTHER" id="PTHR12217:SF4">
    <property type="entry name" value="EUKARYOTIC TRANSLATION INITIATION FACTOR 2D"/>
    <property type="match status" value="1"/>
</dbReference>
<dbReference type="InterPro" id="IPR039757">
    <property type="entry name" value="EIF2D"/>
</dbReference>
<protein>
    <recommendedName>
        <fullName evidence="5">Ligatin</fullName>
    </recommendedName>
</protein>
<feature type="domain" description="Eukaryotic translation initiation factor 2D-like PUA RNA-binding" evidence="3">
    <location>
        <begin position="91"/>
        <end position="181"/>
    </location>
</feature>
<sequence>MLKTLTIKGETRLSEKEAKKTREAVRRALGVTEEDAENILPRRAALAFLRLGAGAPCTRLVSSEGKPALFEIGADLFPTLAAAWTLRDDALPKLVAAPQVVGFILGGADLMLPGLMRLEGSSACAVDDLRVGSVALLFIDGNMKAVSVGKLLMSGAEIARSLTSEARPKGRCFQTLHVFGDSLWQLAGSRLPNAGFLLTEEGARVVPTAGDARAAGASQTSAVTSLERDDSEDTDSDGDDRGDAGGGGGGGKAQGSADGEGEGGAPSTESMDVLLKRCFLQAALALNDKTLPLPLNSFYSNWMRPNRPAGTSLDVKQSSYKKLLPFMRAMAEEGLCELSLGGKNGAEPSLVRLLRRAEAFASHERWSLTAERAEAEEAAASAPASVPLSVQLLYRPSEAQRPIFVDVDRKALLDEASALAFLEQHLIRTGACKAAANNAQSVTLDPLLCDALFKGAPPDKTAKGGAKSGGGGGDGGRDVEARALPTSLPLHEVKRRFVGRLEPWTRVAGAALSKPVLRAGRDPILVTISTALRRGHKVTLVGGLAGIGLSDAETASALTKALATAANVEETETNSGVPRKEVVLQGLWDRSVADYLERVHRLPAKCIENRAAGSKADMRERKEKKATNVRKA</sequence>
<feature type="region of interest" description="Disordered" evidence="1">
    <location>
        <begin position="459"/>
        <end position="480"/>
    </location>
</feature>
<evidence type="ECO:0008006" key="5">
    <source>
        <dbReference type="Google" id="ProtNLM"/>
    </source>
</evidence>
<dbReference type="PANTHER" id="PTHR12217">
    <property type="entry name" value="EUKARYOTIC TRANSLATION INITIATION FACTOR 2D"/>
    <property type="match status" value="1"/>
</dbReference>
<accession>A0A7S4F6K1</accession>
<feature type="compositionally biased region" description="Gly residues" evidence="1">
    <location>
        <begin position="244"/>
        <end position="253"/>
    </location>
</feature>
<feature type="region of interest" description="Disordered" evidence="1">
    <location>
        <begin position="210"/>
        <end position="268"/>
    </location>
</feature>
<dbReference type="InterPro" id="IPR057429">
    <property type="entry name" value="WH_eIF2D"/>
</dbReference>
<reference evidence="4" key="1">
    <citation type="submission" date="2021-01" db="EMBL/GenBank/DDBJ databases">
        <authorList>
            <person name="Corre E."/>
            <person name="Pelletier E."/>
            <person name="Niang G."/>
            <person name="Scheremetjew M."/>
            <person name="Finn R."/>
            <person name="Kale V."/>
            <person name="Holt S."/>
            <person name="Cochrane G."/>
            <person name="Meng A."/>
            <person name="Brown T."/>
            <person name="Cohen L."/>
        </authorList>
    </citation>
    <scope>NUCLEOTIDE SEQUENCE</scope>
    <source>
        <strain evidence="4">CCMP645</strain>
    </source>
</reference>
<dbReference type="InterPro" id="IPR048248">
    <property type="entry name" value="PUA_eIF2d-like"/>
</dbReference>
<feature type="compositionally biased region" description="Acidic residues" evidence="1">
    <location>
        <begin position="229"/>
        <end position="240"/>
    </location>
</feature>
<feature type="region of interest" description="Disordered" evidence="1">
    <location>
        <begin position="610"/>
        <end position="632"/>
    </location>
</feature>
<proteinExistence type="predicted"/>
<dbReference type="PROSITE" id="PS50890">
    <property type="entry name" value="PUA"/>
    <property type="match status" value="1"/>
</dbReference>
<evidence type="ECO:0000313" key="4">
    <source>
        <dbReference type="EMBL" id="CAE0777321.1"/>
    </source>
</evidence>
<dbReference type="SUPFAM" id="SSF88697">
    <property type="entry name" value="PUA domain-like"/>
    <property type="match status" value="1"/>
</dbReference>
<dbReference type="AlphaFoldDB" id="A0A7S4F6K1"/>
<dbReference type="SUPFAM" id="SSF55159">
    <property type="entry name" value="eIF1-like"/>
    <property type="match status" value="1"/>
</dbReference>
<name>A0A7S4F6K1_CHRCT</name>
<feature type="compositionally biased region" description="Basic and acidic residues" evidence="1">
    <location>
        <begin position="616"/>
        <end position="626"/>
    </location>
</feature>
<dbReference type="EMBL" id="HBIZ01046740">
    <property type="protein sequence ID" value="CAE0777321.1"/>
    <property type="molecule type" value="Transcribed_RNA"/>
</dbReference>
<dbReference type="Pfam" id="PF25304">
    <property type="entry name" value="WHD_eIF2D"/>
    <property type="match status" value="1"/>
</dbReference>
<dbReference type="InterPro" id="IPR015947">
    <property type="entry name" value="PUA-like_sf"/>
</dbReference>
<evidence type="ECO:0000259" key="2">
    <source>
        <dbReference type="Pfam" id="PF25304"/>
    </source>
</evidence>